<accession>A0A7R9C085</accession>
<keyword evidence="2" id="KW-1185">Reference proteome</keyword>
<evidence type="ECO:0000313" key="2">
    <source>
        <dbReference type="Proteomes" id="UP000678499"/>
    </source>
</evidence>
<reference evidence="1" key="1">
    <citation type="submission" date="2020-11" db="EMBL/GenBank/DDBJ databases">
        <authorList>
            <person name="Tran Van P."/>
        </authorList>
    </citation>
    <scope>NUCLEOTIDE SEQUENCE</scope>
</reference>
<dbReference type="EMBL" id="OA887815">
    <property type="protein sequence ID" value="CAD7283642.1"/>
    <property type="molecule type" value="Genomic_DNA"/>
</dbReference>
<dbReference type="EMBL" id="CAJPEX010005778">
    <property type="protein sequence ID" value="CAG0923794.1"/>
    <property type="molecule type" value="Genomic_DNA"/>
</dbReference>
<sequence length="156" mass="17349">MGASTHQVMARTPQNRSMQIQFNLGAEGLGNHGFPQIGCKNTKRTVSSAVTAIFLVSWVSLTTSVSASPVRIVSHAYRSNPVSVASSPVYPIVQQSLLRSPANTNRPTALQSTQRSSNQKFQFIFMQLRNRAESILLDFYVKVEKLVIFAYRVNHH</sequence>
<organism evidence="1">
    <name type="scientific">Notodromas monacha</name>
    <dbReference type="NCBI Taxonomy" id="399045"/>
    <lineage>
        <taxon>Eukaryota</taxon>
        <taxon>Metazoa</taxon>
        <taxon>Ecdysozoa</taxon>
        <taxon>Arthropoda</taxon>
        <taxon>Crustacea</taxon>
        <taxon>Oligostraca</taxon>
        <taxon>Ostracoda</taxon>
        <taxon>Podocopa</taxon>
        <taxon>Podocopida</taxon>
        <taxon>Cypridocopina</taxon>
        <taxon>Cypridoidea</taxon>
        <taxon>Cyprididae</taxon>
        <taxon>Notodromas</taxon>
    </lineage>
</organism>
<evidence type="ECO:0000313" key="1">
    <source>
        <dbReference type="EMBL" id="CAD7283642.1"/>
    </source>
</evidence>
<protein>
    <submittedName>
        <fullName evidence="1">Uncharacterized protein</fullName>
    </submittedName>
</protein>
<name>A0A7R9C085_9CRUS</name>
<dbReference type="Proteomes" id="UP000678499">
    <property type="component" value="Unassembled WGS sequence"/>
</dbReference>
<dbReference type="AlphaFoldDB" id="A0A7R9C085"/>
<gene>
    <name evidence="1" type="ORF">NMOB1V02_LOCUS11255</name>
</gene>
<proteinExistence type="predicted"/>